<dbReference type="AlphaFoldDB" id="A0A8K0ILE6"/>
<dbReference type="Proteomes" id="UP000797356">
    <property type="component" value="Chromosome 10"/>
</dbReference>
<proteinExistence type="predicted"/>
<dbReference type="InterPro" id="IPR005818">
    <property type="entry name" value="Histone_H1/H5_H15"/>
</dbReference>
<evidence type="ECO:0000256" key="1">
    <source>
        <dbReference type="ARBA" id="ARBA00004123"/>
    </source>
</evidence>
<comment type="subcellular location">
    <subcellularLocation>
        <location evidence="1">Nucleus</location>
    </subcellularLocation>
</comment>
<dbReference type="GO" id="GO:0005730">
    <property type="term" value="C:nucleolus"/>
    <property type="evidence" value="ECO:0007669"/>
    <property type="project" value="TreeGrafter"/>
</dbReference>
<dbReference type="GO" id="GO:0003690">
    <property type="term" value="F:double-stranded DNA binding"/>
    <property type="evidence" value="ECO:0007669"/>
    <property type="project" value="TreeGrafter"/>
</dbReference>
<name>A0A8K0ILE6_COCNU</name>
<dbReference type="GO" id="GO:0000786">
    <property type="term" value="C:nucleosome"/>
    <property type="evidence" value="ECO:0007669"/>
    <property type="project" value="InterPro"/>
</dbReference>
<sequence>MAAISRYVRSNYDDIPEGHDRLLPYYLSKLTAQGEFVMTAPGRFAVADDAGAEPALASSRPGHAKPTSSSSKAIDDDKDDDPGTTESPPPPSSGEGPGSSKSMGIHGNGSAWLQPMPTAHEGDIVERIESSAPVSGPESEGHAQPPSDRKTSPSQGDSAEESDYVLALPWEGPPAAVNANKGDGSKSLHKRHGCPRKSKAVLVDNCRAVSVDLDQGKDCNDGKHQDNGGD</sequence>
<keyword evidence="2" id="KW-0238">DNA-binding</keyword>
<reference evidence="6" key="2">
    <citation type="submission" date="2019-07" db="EMBL/GenBank/DDBJ databases">
        <authorList>
            <person name="Yang Y."/>
            <person name="Bocs S."/>
            <person name="Baudouin L."/>
        </authorList>
    </citation>
    <scope>NUCLEOTIDE SEQUENCE</scope>
    <source>
        <tissue evidence="6">Spear leaf of Hainan Tall coconut</tissue>
    </source>
</reference>
<feature type="domain" description="H15" evidence="5">
    <location>
        <begin position="1"/>
        <end position="48"/>
    </location>
</feature>
<dbReference type="GO" id="GO:0031492">
    <property type="term" value="F:nucleosomal DNA binding"/>
    <property type="evidence" value="ECO:0007669"/>
    <property type="project" value="TreeGrafter"/>
</dbReference>
<evidence type="ECO:0000313" key="7">
    <source>
        <dbReference type="Proteomes" id="UP000797356"/>
    </source>
</evidence>
<dbReference type="GO" id="GO:0045910">
    <property type="term" value="P:negative regulation of DNA recombination"/>
    <property type="evidence" value="ECO:0007669"/>
    <property type="project" value="TreeGrafter"/>
</dbReference>
<dbReference type="PANTHER" id="PTHR11467">
    <property type="entry name" value="HISTONE H1"/>
    <property type="match status" value="1"/>
</dbReference>
<dbReference type="PROSITE" id="PS51504">
    <property type="entry name" value="H15"/>
    <property type="match status" value="1"/>
</dbReference>
<protein>
    <submittedName>
        <fullName evidence="6">Putative HMG-Y-related protein A-like</fullName>
    </submittedName>
</protein>
<feature type="compositionally biased region" description="Basic residues" evidence="4">
    <location>
        <begin position="187"/>
        <end position="198"/>
    </location>
</feature>
<evidence type="ECO:0000259" key="5">
    <source>
        <dbReference type="PROSITE" id="PS51504"/>
    </source>
</evidence>
<organism evidence="6 7">
    <name type="scientific">Cocos nucifera</name>
    <name type="common">Coconut palm</name>
    <dbReference type="NCBI Taxonomy" id="13894"/>
    <lineage>
        <taxon>Eukaryota</taxon>
        <taxon>Viridiplantae</taxon>
        <taxon>Streptophyta</taxon>
        <taxon>Embryophyta</taxon>
        <taxon>Tracheophyta</taxon>
        <taxon>Spermatophyta</taxon>
        <taxon>Magnoliopsida</taxon>
        <taxon>Liliopsida</taxon>
        <taxon>Arecaceae</taxon>
        <taxon>Arecoideae</taxon>
        <taxon>Cocoseae</taxon>
        <taxon>Attaleinae</taxon>
        <taxon>Cocos</taxon>
    </lineage>
</organism>
<dbReference type="GO" id="GO:0006334">
    <property type="term" value="P:nucleosome assembly"/>
    <property type="evidence" value="ECO:0007669"/>
    <property type="project" value="InterPro"/>
</dbReference>
<evidence type="ECO:0000256" key="3">
    <source>
        <dbReference type="ARBA" id="ARBA00023242"/>
    </source>
</evidence>
<evidence type="ECO:0000256" key="4">
    <source>
        <dbReference type="SAM" id="MobiDB-lite"/>
    </source>
</evidence>
<dbReference type="GO" id="GO:0030261">
    <property type="term" value="P:chromosome condensation"/>
    <property type="evidence" value="ECO:0007669"/>
    <property type="project" value="TreeGrafter"/>
</dbReference>
<evidence type="ECO:0000256" key="2">
    <source>
        <dbReference type="ARBA" id="ARBA00023125"/>
    </source>
</evidence>
<dbReference type="PANTHER" id="PTHR11467:SF109">
    <property type="entry name" value="H15 DOMAIN-CONTAINING PROTEIN"/>
    <property type="match status" value="1"/>
</dbReference>
<dbReference type="OrthoDB" id="1110759at2759"/>
<keyword evidence="3" id="KW-0539">Nucleus</keyword>
<accession>A0A8K0ILE6</accession>
<comment type="caution">
    <text evidence="6">The sequence shown here is derived from an EMBL/GenBank/DDBJ whole genome shotgun (WGS) entry which is preliminary data.</text>
</comment>
<gene>
    <name evidence="6" type="ORF">COCNU_10G003240</name>
</gene>
<reference evidence="6" key="1">
    <citation type="journal article" date="2017" name="Gigascience">
        <title>The genome draft of coconut (Cocos nucifera).</title>
        <authorList>
            <person name="Xiao Y."/>
            <person name="Xu P."/>
            <person name="Fan H."/>
            <person name="Baudouin L."/>
            <person name="Xia W."/>
            <person name="Bocs S."/>
            <person name="Xu J."/>
            <person name="Li Q."/>
            <person name="Guo A."/>
            <person name="Zhou L."/>
            <person name="Li J."/>
            <person name="Wu Y."/>
            <person name="Ma Z."/>
            <person name="Armero A."/>
            <person name="Issali A.E."/>
            <person name="Liu N."/>
            <person name="Peng M."/>
            <person name="Yang Y."/>
        </authorList>
    </citation>
    <scope>NUCLEOTIDE SEQUENCE</scope>
    <source>
        <tissue evidence="6">Spear leaf of Hainan Tall coconut</tissue>
    </source>
</reference>
<feature type="region of interest" description="Disordered" evidence="4">
    <location>
        <begin position="53"/>
        <end position="198"/>
    </location>
</feature>
<keyword evidence="7" id="KW-1185">Reference proteome</keyword>
<dbReference type="EMBL" id="CM017881">
    <property type="protein sequence ID" value="KAG1362105.1"/>
    <property type="molecule type" value="Genomic_DNA"/>
</dbReference>
<feature type="compositionally biased region" description="Basic and acidic residues" evidence="4">
    <location>
        <begin position="120"/>
        <end position="129"/>
    </location>
</feature>
<evidence type="ECO:0000313" key="6">
    <source>
        <dbReference type="EMBL" id="KAG1362105.1"/>
    </source>
</evidence>